<dbReference type="PANTHER" id="PTHR12281">
    <property type="entry name" value="RP42 RELATED"/>
    <property type="match status" value="1"/>
</dbReference>
<dbReference type="PROSITE" id="PS51229">
    <property type="entry name" value="DCUN1"/>
    <property type="match status" value="1"/>
</dbReference>
<name>A0A1X6N871_9APHY</name>
<dbReference type="GO" id="GO:0031624">
    <property type="term" value="F:ubiquitin conjugating enzyme binding"/>
    <property type="evidence" value="ECO:0007669"/>
    <property type="project" value="TreeGrafter"/>
</dbReference>
<sequence length="222" mass="24293">AASLLILYDFMKRKRAGDTTVETTRATRSSTRIKTPATDSAEQMDAIEEAPVTKKIRKAASKATTSRSRGRGKAQAVYERTENPQPRPRSFLHDAVLAGVFFHWQSVASNTGVTVVFTRSSNFERTVTGQEDTVAPAGSKSKPTKSSKPEAYSAQRAAALYSNYVDPDEPSVIGPEGFERLCSDMDISLEGALPLILAWQMKASEMAKITRSEWDVATAELQ</sequence>
<dbReference type="GO" id="GO:0032182">
    <property type="term" value="F:ubiquitin-like protein binding"/>
    <property type="evidence" value="ECO:0007669"/>
    <property type="project" value="TreeGrafter"/>
</dbReference>
<feature type="region of interest" description="Disordered" evidence="2">
    <location>
        <begin position="128"/>
        <end position="151"/>
    </location>
</feature>
<evidence type="ECO:0000313" key="5">
    <source>
        <dbReference type="Proteomes" id="UP000194127"/>
    </source>
</evidence>
<dbReference type="PANTHER" id="PTHR12281:SF12">
    <property type="entry name" value="DEFECTIVE IN CULLIN NEDDYLATION PROTEIN"/>
    <property type="match status" value="1"/>
</dbReference>
<dbReference type="Proteomes" id="UP000194127">
    <property type="component" value="Unassembled WGS sequence"/>
</dbReference>
<protein>
    <recommendedName>
        <fullName evidence="1">Defective in cullin neddylation protein</fullName>
    </recommendedName>
</protein>
<accession>A0A1X6N871</accession>
<dbReference type="GeneID" id="36329324"/>
<gene>
    <name evidence="4" type="ORF">POSPLADRAFT_1133646</name>
</gene>
<dbReference type="STRING" id="670580.A0A1X6N871"/>
<dbReference type="GO" id="GO:0000151">
    <property type="term" value="C:ubiquitin ligase complex"/>
    <property type="evidence" value="ECO:0007669"/>
    <property type="project" value="TreeGrafter"/>
</dbReference>
<dbReference type="OrthoDB" id="27198at2759"/>
<feature type="region of interest" description="Disordered" evidence="2">
    <location>
        <begin position="59"/>
        <end position="89"/>
    </location>
</feature>
<evidence type="ECO:0000256" key="2">
    <source>
        <dbReference type="SAM" id="MobiDB-lite"/>
    </source>
</evidence>
<feature type="non-terminal residue" evidence="4">
    <location>
        <position position="1"/>
    </location>
</feature>
<dbReference type="Gene3D" id="1.10.238.10">
    <property type="entry name" value="EF-hand"/>
    <property type="match status" value="1"/>
</dbReference>
<dbReference type="InterPro" id="IPR005176">
    <property type="entry name" value="PONY_dom"/>
</dbReference>
<dbReference type="GO" id="GO:0097602">
    <property type="term" value="F:cullin family protein binding"/>
    <property type="evidence" value="ECO:0007669"/>
    <property type="project" value="TreeGrafter"/>
</dbReference>
<dbReference type="InterPro" id="IPR014764">
    <property type="entry name" value="DCN-prot"/>
</dbReference>
<proteinExistence type="predicted"/>
<dbReference type="RefSeq" id="XP_024341633.1">
    <property type="nucleotide sequence ID" value="XM_024484375.1"/>
</dbReference>
<dbReference type="AlphaFoldDB" id="A0A1X6N871"/>
<keyword evidence="5" id="KW-1185">Reference proteome</keyword>
<evidence type="ECO:0000256" key="1">
    <source>
        <dbReference type="RuleBase" id="RU410713"/>
    </source>
</evidence>
<evidence type="ECO:0000313" key="4">
    <source>
        <dbReference type="EMBL" id="OSX64839.1"/>
    </source>
</evidence>
<organism evidence="4 5">
    <name type="scientific">Postia placenta MAD-698-R-SB12</name>
    <dbReference type="NCBI Taxonomy" id="670580"/>
    <lineage>
        <taxon>Eukaryota</taxon>
        <taxon>Fungi</taxon>
        <taxon>Dikarya</taxon>
        <taxon>Basidiomycota</taxon>
        <taxon>Agaricomycotina</taxon>
        <taxon>Agaricomycetes</taxon>
        <taxon>Polyporales</taxon>
        <taxon>Adustoporiaceae</taxon>
        <taxon>Rhodonia</taxon>
    </lineage>
</organism>
<dbReference type="EMBL" id="KZ110593">
    <property type="protein sequence ID" value="OSX64839.1"/>
    <property type="molecule type" value="Genomic_DNA"/>
</dbReference>
<feature type="domain" description="DCUN1" evidence="3">
    <location>
        <begin position="152"/>
        <end position="222"/>
    </location>
</feature>
<comment type="function">
    <text evidence="1">Neddylation of cullins play an essential role in the regulation of SCF-type complexes activity.</text>
</comment>
<feature type="region of interest" description="Disordered" evidence="2">
    <location>
        <begin position="21"/>
        <end position="42"/>
    </location>
</feature>
<reference evidence="4 5" key="1">
    <citation type="submission" date="2017-04" db="EMBL/GenBank/DDBJ databases">
        <title>Genome Sequence of the Model Brown-Rot Fungus Postia placenta SB12.</title>
        <authorList>
            <consortium name="DOE Joint Genome Institute"/>
            <person name="Gaskell J."/>
            <person name="Kersten P."/>
            <person name="Larrondo L.F."/>
            <person name="Canessa P."/>
            <person name="Martinez D."/>
            <person name="Hibbett D."/>
            <person name="Schmoll M."/>
            <person name="Kubicek C.P."/>
            <person name="Martinez A.T."/>
            <person name="Yadav J."/>
            <person name="Master E."/>
            <person name="Magnuson J.K."/>
            <person name="James T."/>
            <person name="Yaver D."/>
            <person name="Berka R."/>
            <person name="Labutti K."/>
            <person name="Lipzen A."/>
            <person name="Aerts A."/>
            <person name="Barry K."/>
            <person name="Henrissat B."/>
            <person name="Blanchette R."/>
            <person name="Grigoriev I."/>
            <person name="Cullen D."/>
        </authorList>
    </citation>
    <scope>NUCLEOTIDE SEQUENCE [LARGE SCALE GENOMIC DNA]</scope>
    <source>
        <strain evidence="4 5">MAD-698-R-SB12</strain>
    </source>
</reference>
<feature type="compositionally biased region" description="Polar residues" evidence="2">
    <location>
        <begin position="21"/>
        <end position="41"/>
    </location>
</feature>
<dbReference type="GO" id="GO:0045116">
    <property type="term" value="P:protein neddylation"/>
    <property type="evidence" value="ECO:0007669"/>
    <property type="project" value="TreeGrafter"/>
</dbReference>
<evidence type="ECO:0000259" key="3">
    <source>
        <dbReference type="PROSITE" id="PS51229"/>
    </source>
</evidence>